<dbReference type="EMBL" id="JAUSWH010000012">
    <property type="protein sequence ID" value="MDQ0457041.1"/>
    <property type="molecule type" value="Genomic_DNA"/>
</dbReference>
<organism evidence="1 2">
    <name type="scientific">Rhizobium paknamense</name>
    <dbReference type="NCBI Taxonomy" id="1206817"/>
    <lineage>
        <taxon>Bacteria</taxon>
        <taxon>Pseudomonadati</taxon>
        <taxon>Pseudomonadota</taxon>
        <taxon>Alphaproteobacteria</taxon>
        <taxon>Hyphomicrobiales</taxon>
        <taxon>Rhizobiaceae</taxon>
        <taxon>Rhizobium/Agrobacterium group</taxon>
        <taxon>Rhizobium</taxon>
    </lineage>
</organism>
<proteinExistence type="predicted"/>
<dbReference type="PIRSF" id="PIRSF010372">
    <property type="entry name" value="PaiB"/>
    <property type="match status" value="1"/>
</dbReference>
<evidence type="ECO:0000313" key="1">
    <source>
        <dbReference type="EMBL" id="MDQ0457041.1"/>
    </source>
</evidence>
<reference evidence="1 2" key="1">
    <citation type="submission" date="2023-07" db="EMBL/GenBank/DDBJ databases">
        <title>Genomic Encyclopedia of Type Strains, Phase IV (KMG-IV): sequencing the most valuable type-strain genomes for metagenomic binning, comparative biology and taxonomic classification.</title>
        <authorList>
            <person name="Goeker M."/>
        </authorList>
    </citation>
    <scope>NUCLEOTIDE SEQUENCE [LARGE SCALE GENOMIC DNA]</scope>
    <source>
        <strain evidence="1 2">DSM 100301</strain>
    </source>
</reference>
<accession>A0ABU0III9</accession>
<dbReference type="SUPFAM" id="SSF50475">
    <property type="entry name" value="FMN-binding split barrel"/>
    <property type="match status" value="1"/>
</dbReference>
<comment type="caution">
    <text evidence="1">The sequence shown here is derived from an EMBL/GenBank/DDBJ whole genome shotgun (WGS) entry which is preliminary data.</text>
</comment>
<gene>
    <name evidence="1" type="ORF">QO005_003388</name>
</gene>
<protein>
    <submittedName>
        <fullName evidence="1">Transcriptional regulator</fullName>
    </submittedName>
</protein>
<evidence type="ECO:0000313" key="2">
    <source>
        <dbReference type="Proteomes" id="UP001235269"/>
    </source>
</evidence>
<dbReference type="PANTHER" id="PTHR35802:SF1">
    <property type="entry name" value="PROTEASE SYNTHASE AND SPORULATION PROTEIN PAI 2"/>
    <property type="match status" value="1"/>
</dbReference>
<dbReference type="InterPro" id="IPR007396">
    <property type="entry name" value="TR_PAI2-type"/>
</dbReference>
<sequence length="207" mass="22418">MAEEPALLAFIEQNPLGLLISSGSAGLMANPVPFFLRRGDQGLTLVAHLAKANPQWKALTDEAEILVVFSGTDHYVSPGWYATKQETGKVVPTWNYQLVQVRGTARIHQEPEWLLAQVSQLTGQYEDHRDQPWAVTDAPAPFVAAQLKGIVGVEIAVTAIEGKLKASQNRNAADQQGVLQGLRQEETAEAHAMAELMLRSGVGKAEG</sequence>
<dbReference type="Gene3D" id="2.30.110.10">
    <property type="entry name" value="Electron Transport, Fmn-binding Protein, Chain A"/>
    <property type="match status" value="1"/>
</dbReference>
<keyword evidence="2" id="KW-1185">Reference proteome</keyword>
<dbReference type="Pfam" id="PF04299">
    <property type="entry name" value="FMN_bind_2"/>
    <property type="match status" value="1"/>
</dbReference>
<dbReference type="PANTHER" id="PTHR35802">
    <property type="entry name" value="PROTEASE SYNTHASE AND SPORULATION PROTEIN PAI 2"/>
    <property type="match status" value="1"/>
</dbReference>
<dbReference type="Proteomes" id="UP001235269">
    <property type="component" value="Unassembled WGS sequence"/>
</dbReference>
<name>A0ABU0III9_9HYPH</name>
<dbReference type="InterPro" id="IPR012349">
    <property type="entry name" value="Split_barrel_FMN-bd"/>
</dbReference>